<proteinExistence type="predicted"/>
<dbReference type="Proteomes" id="UP000887565">
    <property type="component" value="Unplaced"/>
</dbReference>
<dbReference type="WBParaSite" id="nRc.2.0.1.t13803-RA">
    <property type="protein sequence ID" value="nRc.2.0.1.t13803-RA"/>
    <property type="gene ID" value="nRc.2.0.1.g13803"/>
</dbReference>
<protein>
    <submittedName>
        <fullName evidence="4">GW182 middle domain-containing protein</fullName>
    </submittedName>
</protein>
<feature type="compositionally biased region" description="Low complexity" evidence="2">
    <location>
        <begin position="45"/>
        <end position="58"/>
    </location>
</feature>
<feature type="compositionally biased region" description="Polar residues" evidence="2">
    <location>
        <begin position="866"/>
        <end position="895"/>
    </location>
</feature>
<feature type="region of interest" description="Disordered" evidence="2">
    <location>
        <begin position="431"/>
        <end position="508"/>
    </location>
</feature>
<sequence length="1330" mass="141042">MWDQPTEPTLVGAPVGHPDGSFGLSTGASTSNGVGLWDGPHGRPSSSAANSMMQQQNMPKSDVGGGPSGWGTPPKQQPPPTGGSWNAPPPQMKNGIIGGSGGAGNGWGDTNVAQNVGASSGWGAPTSATTPGHSGQMWNGVSNSNSQWDAPNNAGPTNNSWSQIASKNVQNSSRNKPNSFEPSGPTGNAGGGWGSHQVDQGTPWCSSNDSGARPKDWSSMNAGSGWGDPNKEDHIGGGHHHHQMGPGGMPPPGATSWQQPPPLHHQSSMIKDVNKNDGGAPYWKSGGAPTNSNGPPPHVHRTGSTSGIQWGEPQRHVTSGSGWDSLPPQAHRSWNLPEPATPSNVWTGPPADSCVDSSMVWNNPNPKKVAQPDKGTNVWGDPNSQQQQEIRRWKSSDENVIHTPMANAPPCALPQQSAATTSIFKETHAAPGAGTAKQATPQPAQQPNIHQSSSTNWLAGGGDNKSAGQPPQQLPPQTQDLNGTSIWDSMNNKSAPTGLSGWNSAAQNDSHWGSAPKLLDNDVNADDVFSANPLSLSQKNGLNANYQRMSQQSQSHLMQQQQNVKLLQNSQSMPIPQIDSQTGNKIIDQLKAAATAGLIDANLAQTLIEKSAANNRLAQETVVRMCYILQYLPKLEQAQRELQTIRNQNNPPLNEAQNQEIRRLTNEVNQYQSAVQTLKAQVNANLASLEKSSSATAANDQGLARPSSSANITGEASRLLGKDPVSPQSNVSNNTASDSLNQSKLLQWKNGNSISSNSEDSDKNKPALVTTNNSVSSSINGSSSTITNNNIATSPSMSNLESLVQSMASASLSGGGVNDSTSLTNNDMWMNQEMSLNSKRETNSWPKMAGGDSAMKSDEHSRETTPNDSQNNGDLQSKENVICSVSNGPTTDESQNRMQQNVGIQGRDGLLAPIGVKNSDEGPPEFRPGQKWLWKDPKEVAEDPNATPGSIKPSSLTLNTNFNLPPLGPSLGGAFGGASLAFNNSPFGGFQSQQQQHNQQPLFGGFHSQSNNNLGLLNQQQVQQQQHHYHGFSAMNSLFGNPSNKINDDFKIKQQNADFFAASRMTPAPGVGRMPPSGMPNQGATGPLPFAARPPMIKPQFSMPNAFVPYAQQQQQWIALAITNCSQIDENHLALLVKNYGTTISYVSPPGSGMAFVKFRDVPLDRILHILYIDGDKIRTFLTEIDFLKDCYNFWQSMTPPEKLRLTIPVSGGVTIQMAKESEVERLLQVFNSGASARQQPPLPPMFGAGGPNSATPGGPPPMHHLGGGGSSGMLWDAPPPPVGPWGAAAASFGGPPPNLPLAPPNDPMAQLMQQQLGGDGLLGGDRHPF</sequence>
<feature type="compositionally biased region" description="Low complexity" evidence="2">
    <location>
        <begin position="433"/>
        <end position="447"/>
    </location>
</feature>
<feature type="compositionally biased region" description="Polar residues" evidence="2">
    <location>
        <begin position="23"/>
        <end position="33"/>
    </location>
</feature>
<reference evidence="4" key="1">
    <citation type="submission" date="2022-11" db="UniProtKB">
        <authorList>
            <consortium name="WormBaseParasite"/>
        </authorList>
    </citation>
    <scope>IDENTIFICATION</scope>
</reference>
<organism evidence="3 4">
    <name type="scientific">Romanomermis culicivorax</name>
    <name type="common">Nematode worm</name>
    <dbReference type="NCBI Taxonomy" id="13658"/>
    <lineage>
        <taxon>Eukaryota</taxon>
        <taxon>Metazoa</taxon>
        <taxon>Ecdysozoa</taxon>
        <taxon>Nematoda</taxon>
        <taxon>Enoplea</taxon>
        <taxon>Dorylaimia</taxon>
        <taxon>Mermithida</taxon>
        <taxon>Mermithoidea</taxon>
        <taxon>Mermithidae</taxon>
        <taxon>Romanomermis</taxon>
    </lineage>
</organism>
<feature type="compositionally biased region" description="Polar residues" evidence="2">
    <location>
        <begin position="480"/>
        <end position="508"/>
    </location>
</feature>
<feature type="compositionally biased region" description="Pro residues" evidence="2">
    <location>
        <begin position="248"/>
        <end position="263"/>
    </location>
</feature>
<feature type="compositionally biased region" description="Polar residues" evidence="2">
    <location>
        <begin position="726"/>
        <end position="758"/>
    </location>
</feature>
<feature type="compositionally biased region" description="Polar residues" evidence="2">
    <location>
        <begin position="126"/>
        <end position="181"/>
    </location>
</feature>
<feature type="compositionally biased region" description="Polar residues" evidence="2">
    <location>
        <begin position="355"/>
        <end position="365"/>
    </location>
</feature>
<keyword evidence="1" id="KW-0175">Coiled coil</keyword>
<feature type="region of interest" description="Disordered" evidence="2">
    <location>
        <begin position="837"/>
        <end position="895"/>
    </location>
</feature>
<feature type="compositionally biased region" description="Pro residues" evidence="2">
    <location>
        <begin position="75"/>
        <end position="91"/>
    </location>
</feature>
<feature type="compositionally biased region" description="Basic and acidic residues" evidence="2">
    <location>
        <begin position="855"/>
        <end position="865"/>
    </location>
</feature>
<feature type="compositionally biased region" description="Gly residues" evidence="2">
    <location>
        <begin position="96"/>
        <end position="107"/>
    </location>
</feature>
<evidence type="ECO:0000313" key="3">
    <source>
        <dbReference type="Proteomes" id="UP000887565"/>
    </source>
</evidence>
<feature type="coiled-coil region" evidence="1">
    <location>
        <begin position="654"/>
        <end position="681"/>
    </location>
</feature>
<feature type="compositionally biased region" description="Low complexity" evidence="2">
    <location>
        <begin position="469"/>
        <end position="479"/>
    </location>
</feature>
<feature type="region of interest" description="Disordered" evidence="2">
    <location>
        <begin position="719"/>
        <end position="790"/>
    </location>
</feature>
<name>A0A915IIW8_ROMCU</name>
<feature type="compositionally biased region" description="Polar residues" evidence="2">
    <location>
        <begin position="448"/>
        <end position="457"/>
    </location>
</feature>
<accession>A0A915IIW8</accession>
<evidence type="ECO:0000256" key="2">
    <source>
        <dbReference type="SAM" id="MobiDB-lite"/>
    </source>
</evidence>
<keyword evidence="3" id="KW-1185">Reference proteome</keyword>
<feature type="region of interest" description="Disordered" evidence="2">
    <location>
        <begin position="1236"/>
        <end position="1281"/>
    </location>
</feature>
<feature type="compositionally biased region" description="Polar residues" evidence="2">
    <location>
        <begin position="197"/>
        <end position="210"/>
    </location>
</feature>
<feature type="region of interest" description="Disordered" evidence="2">
    <location>
        <begin position="1"/>
        <end position="393"/>
    </location>
</feature>
<evidence type="ECO:0000256" key="1">
    <source>
        <dbReference type="SAM" id="Coils"/>
    </source>
</evidence>
<evidence type="ECO:0000313" key="4">
    <source>
        <dbReference type="WBParaSite" id="nRc.2.0.1.t13803-RA"/>
    </source>
</evidence>
<feature type="compositionally biased region" description="Low complexity" evidence="2">
    <location>
        <begin position="770"/>
        <end position="790"/>
    </location>
</feature>
<dbReference type="OMA" id="ANXANAK"/>